<proteinExistence type="predicted"/>
<dbReference type="GO" id="GO:0003724">
    <property type="term" value="F:RNA helicase activity"/>
    <property type="evidence" value="ECO:0007669"/>
    <property type="project" value="TreeGrafter"/>
</dbReference>
<dbReference type="NCBIfam" id="TIGR01587">
    <property type="entry name" value="cas3_core"/>
    <property type="match status" value="1"/>
</dbReference>
<keyword evidence="8" id="KW-1185">Reference proteome</keyword>
<dbReference type="GO" id="GO:0005524">
    <property type="term" value="F:ATP binding"/>
    <property type="evidence" value="ECO:0007669"/>
    <property type="project" value="UniProtKB-KW"/>
</dbReference>
<name>A0A0F0CP10_9BACT</name>
<keyword evidence="4" id="KW-0067">ATP-binding</keyword>
<evidence type="ECO:0000259" key="6">
    <source>
        <dbReference type="SMART" id="SM00490"/>
    </source>
</evidence>
<evidence type="ECO:0000256" key="2">
    <source>
        <dbReference type="ARBA" id="ARBA00022801"/>
    </source>
</evidence>
<dbReference type="EMBL" id="JYNY01000222">
    <property type="protein sequence ID" value="KJJ85083.1"/>
    <property type="molecule type" value="Genomic_DNA"/>
</dbReference>
<dbReference type="GO" id="GO:0003723">
    <property type="term" value="F:RNA binding"/>
    <property type="evidence" value="ECO:0007669"/>
    <property type="project" value="TreeGrafter"/>
</dbReference>
<keyword evidence="3" id="KW-0347">Helicase</keyword>
<accession>A0A0F0CP10</accession>
<dbReference type="PATRIC" id="fig|1609969.3.peg.1127"/>
<dbReference type="Gene3D" id="3.40.50.300">
    <property type="entry name" value="P-loop containing nucleotide triphosphate hydrolases"/>
    <property type="match status" value="1"/>
</dbReference>
<evidence type="ECO:0000256" key="4">
    <source>
        <dbReference type="ARBA" id="ARBA00022840"/>
    </source>
</evidence>
<dbReference type="SMART" id="SM00490">
    <property type="entry name" value="HELICc"/>
    <property type="match status" value="1"/>
</dbReference>
<evidence type="ECO:0000256" key="3">
    <source>
        <dbReference type="ARBA" id="ARBA00022806"/>
    </source>
</evidence>
<organism evidence="7 8">
    <name type="scientific">Candidatus Omnitrophus magneticus</name>
    <dbReference type="NCBI Taxonomy" id="1609969"/>
    <lineage>
        <taxon>Bacteria</taxon>
        <taxon>Pseudomonadati</taxon>
        <taxon>Candidatus Omnitrophota</taxon>
        <taxon>Candidatus Omnitrophus</taxon>
    </lineage>
</organism>
<dbReference type="SUPFAM" id="SSF52540">
    <property type="entry name" value="P-loop containing nucleoside triphosphate hydrolases"/>
    <property type="match status" value="1"/>
</dbReference>
<dbReference type="Proteomes" id="UP000033428">
    <property type="component" value="Unassembled WGS sequence"/>
</dbReference>
<dbReference type="InterPro" id="IPR001650">
    <property type="entry name" value="Helicase_C-like"/>
</dbReference>
<dbReference type="InterPro" id="IPR054712">
    <property type="entry name" value="Cas3-like_dom"/>
</dbReference>
<protein>
    <submittedName>
        <fullName evidence="7">CRISPR-associated protein Cas3</fullName>
    </submittedName>
</protein>
<reference evidence="7 8" key="1">
    <citation type="submission" date="2015-02" db="EMBL/GenBank/DDBJ databases">
        <title>Single-cell genomics of uncultivated deep-branching MTB reveals a conserved set of magnetosome genes.</title>
        <authorList>
            <person name="Kolinko S."/>
            <person name="Richter M."/>
            <person name="Glockner F.O."/>
            <person name="Brachmann A."/>
            <person name="Schuler D."/>
        </authorList>
    </citation>
    <scope>NUCLEOTIDE SEQUENCE [LARGE SCALE GENOMIC DNA]</scope>
    <source>
        <strain evidence="7">SKK-01</strain>
    </source>
</reference>
<sequence>MHTYDDYTGTILRELVKTLRDLQCTVIILSATLTDKHRHAIMGIPFNESKLLPAPYPLISVYSQEEESAVGIEITEESQVSLCISANDDTAIDEVIKRAESGEQIIWIENTIVDAQERYCILATKAKEIGIDCGLLHSRFIKIDRKKIEDKWVNLLGKNKKKIRRETGRILVGTQILEQSLDIDADFLVTRLCPIDMLFQRLGRLWRHRENDDIRPRDARHEAWILAPKLKDAIENKNSFGKSAKVYSPYILCRTLDVVQNVLSINLPSDIRSLLEETYKERHEEGSMRIYKQEIEEERKKLAGLAFRGISRLGKTLPESKAYTRYSEIETKVYFSISKEKGKCSPSPLDSFPLLMKLAPAASLIP</sequence>
<evidence type="ECO:0000313" key="7">
    <source>
        <dbReference type="EMBL" id="KJJ85083.1"/>
    </source>
</evidence>
<dbReference type="Pfam" id="PF22590">
    <property type="entry name" value="Cas3-like_C_2"/>
    <property type="match status" value="1"/>
</dbReference>
<gene>
    <name evidence="7" type="ORF">OMAG_001047</name>
</gene>
<dbReference type="AlphaFoldDB" id="A0A0F0CP10"/>
<dbReference type="GO" id="GO:0016787">
    <property type="term" value="F:hydrolase activity"/>
    <property type="evidence" value="ECO:0007669"/>
    <property type="project" value="UniProtKB-KW"/>
</dbReference>
<dbReference type="PANTHER" id="PTHR47963">
    <property type="entry name" value="DEAD-BOX ATP-DEPENDENT RNA HELICASE 47, MITOCHONDRIAL"/>
    <property type="match status" value="1"/>
</dbReference>
<feature type="domain" description="Helicase C-terminal" evidence="6">
    <location>
        <begin position="120"/>
        <end position="209"/>
    </location>
</feature>
<comment type="caution">
    <text evidence="7">The sequence shown here is derived from an EMBL/GenBank/DDBJ whole genome shotgun (WGS) entry which is preliminary data.</text>
</comment>
<evidence type="ECO:0000313" key="8">
    <source>
        <dbReference type="Proteomes" id="UP000033428"/>
    </source>
</evidence>
<dbReference type="InterPro" id="IPR050547">
    <property type="entry name" value="DEAD_box_RNA_helicases"/>
</dbReference>
<dbReference type="GO" id="GO:0051607">
    <property type="term" value="P:defense response to virus"/>
    <property type="evidence" value="ECO:0007669"/>
    <property type="project" value="UniProtKB-KW"/>
</dbReference>
<dbReference type="PANTHER" id="PTHR47963:SF9">
    <property type="entry name" value="CRISPR-ASSOCIATED ENDONUCLEASE_HELICASE CAS3"/>
    <property type="match status" value="1"/>
</dbReference>
<evidence type="ECO:0000256" key="5">
    <source>
        <dbReference type="ARBA" id="ARBA00023118"/>
    </source>
</evidence>
<keyword evidence="2" id="KW-0378">Hydrolase</keyword>
<dbReference type="InterPro" id="IPR027417">
    <property type="entry name" value="P-loop_NTPase"/>
</dbReference>
<keyword evidence="5" id="KW-0051">Antiviral defense</keyword>
<keyword evidence="1" id="KW-0547">Nucleotide-binding</keyword>
<dbReference type="InterPro" id="IPR006474">
    <property type="entry name" value="Helicase_Cas3_CRISPR-ass_core"/>
</dbReference>
<evidence type="ECO:0000256" key="1">
    <source>
        <dbReference type="ARBA" id="ARBA00022741"/>
    </source>
</evidence>